<reference evidence="1" key="1">
    <citation type="submission" date="2022-06" db="EMBL/GenBank/DDBJ databases">
        <authorList>
            <person name="Berger JAMES D."/>
            <person name="Berger JAMES D."/>
        </authorList>
    </citation>
    <scope>NUCLEOTIDE SEQUENCE [LARGE SCALE GENOMIC DNA]</scope>
</reference>
<evidence type="ECO:0000313" key="2">
    <source>
        <dbReference type="WBParaSite" id="TREG1_132740.1"/>
    </source>
</evidence>
<dbReference type="WBParaSite" id="TREG1_132740.1">
    <property type="protein sequence ID" value="TREG1_132740.1"/>
    <property type="gene ID" value="TREG1_132740"/>
</dbReference>
<organism evidence="1 2">
    <name type="scientific">Trichobilharzia regenti</name>
    <name type="common">Nasal bird schistosome</name>
    <dbReference type="NCBI Taxonomy" id="157069"/>
    <lineage>
        <taxon>Eukaryota</taxon>
        <taxon>Metazoa</taxon>
        <taxon>Spiralia</taxon>
        <taxon>Lophotrochozoa</taxon>
        <taxon>Platyhelminthes</taxon>
        <taxon>Trematoda</taxon>
        <taxon>Digenea</taxon>
        <taxon>Strigeidida</taxon>
        <taxon>Schistosomatoidea</taxon>
        <taxon>Schistosomatidae</taxon>
        <taxon>Trichobilharzia</taxon>
    </lineage>
</organism>
<dbReference type="AlphaFoldDB" id="A0AA85J4P3"/>
<dbReference type="Proteomes" id="UP000050795">
    <property type="component" value="Unassembled WGS sequence"/>
</dbReference>
<proteinExistence type="predicted"/>
<accession>A0AA85J4P3</accession>
<name>A0AA85J4P3_TRIRE</name>
<sequence>MECSILYIRVNLPPRLLELVFLRVLLSPFSFFSLVLHDLSLSNESNFVKYAGDLTVSLPVMLQCDCSKLNCFLSV</sequence>
<keyword evidence="1" id="KW-1185">Reference proteome</keyword>
<protein>
    <submittedName>
        <fullName evidence="2">Uncharacterized protein</fullName>
    </submittedName>
</protein>
<evidence type="ECO:0000313" key="1">
    <source>
        <dbReference type="Proteomes" id="UP000050795"/>
    </source>
</evidence>
<reference evidence="2" key="2">
    <citation type="submission" date="2023-11" db="UniProtKB">
        <authorList>
            <consortium name="WormBaseParasite"/>
        </authorList>
    </citation>
    <scope>IDENTIFICATION</scope>
</reference>